<dbReference type="Proteomes" id="UP000541969">
    <property type="component" value="Unassembled WGS sequence"/>
</dbReference>
<dbReference type="GO" id="GO:0016740">
    <property type="term" value="F:transferase activity"/>
    <property type="evidence" value="ECO:0007669"/>
    <property type="project" value="UniProtKB-KW"/>
</dbReference>
<protein>
    <submittedName>
        <fullName evidence="2">GNAT superfamily N-acetyltransferase</fullName>
    </submittedName>
</protein>
<comment type="caution">
    <text evidence="2">The sequence shown here is derived from an EMBL/GenBank/DDBJ whole genome shotgun (WGS) entry which is preliminary data.</text>
</comment>
<reference evidence="2 3" key="1">
    <citation type="submission" date="2020-07" db="EMBL/GenBank/DDBJ databases">
        <title>Sequencing the genomes of 1000 actinobacteria strains.</title>
        <authorList>
            <person name="Klenk H.-P."/>
        </authorList>
    </citation>
    <scope>NUCLEOTIDE SEQUENCE [LARGE SCALE GENOMIC DNA]</scope>
    <source>
        <strain evidence="2 3">DSM 104001</strain>
    </source>
</reference>
<feature type="region of interest" description="Disordered" evidence="1">
    <location>
        <begin position="1"/>
        <end position="26"/>
    </location>
</feature>
<keyword evidence="3" id="KW-1185">Reference proteome</keyword>
<evidence type="ECO:0000313" key="3">
    <source>
        <dbReference type="Proteomes" id="UP000541969"/>
    </source>
</evidence>
<feature type="compositionally biased region" description="Basic and acidic residues" evidence="1">
    <location>
        <begin position="1"/>
        <end position="16"/>
    </location>
</feature>
<gene>
    <name evidence="2" type="ORF">GGQ55_002231</name>
</gene>
<dbReference type="EMBL" id="JACBZT010000001">
    <property type="protein sequence ID" value="NYJ05953.1"/>
    <property type="molecule type" value="Genomic_DNA"/>
</dbReference>
<name>A0A853CJ04_9ACTN</name>
<dbReference type="RefSeq" id="WP_179716730.1">
    <property type="nucleotide sequence ID" value="NZ_JACBZT010000001.1"/>
</dbReference>
<organism evidence="2 3">
    <name type="scientific">Petropleomorpha daqingensis</name>
    <dbReference type="NCBI Taxonomy" id="2026353"/>
    <lineage>
        <taxon>Bacteria</taxon>
        <taxon>Bacillati</taxon>
        <taxon>Actinomycetota</taxon>
        <taxon>Actinomycetes</taxon>
        <taxon>Geodermatophilales</taxon>
        <taxon>Geodermatophilaceae</taxon>
        <taxon>Petropleomorpha</taxon>
    </lineage>
</organism>
<sequence>MRAAVAHDDAEDERYQPARRALRPVGRPAAATTDTVWFARLAHRVAGGAPEHSVVVVNSDRFPTGTPVDLSGQDSRGRRPAGWLVDVRYRASDGQVLRIEVAETVATPAPPLWFAEICHATSNVPTVSLLAFAGTAHPEGALVGPHDVARKGLRMSDRVGEIRWWTRSGVVETVTVEPVFRRQGIGRVLATAAEGLRLVRGWAPLTTDGRLTDSGASWLDGAPLYWRPRLAERTVHIPEDDESDGPTGVARLLR</sequence>
<evidence type="ECO:0000313" key="2">
    <source>
        <dbReference type="EMBL" id="NYJ05953.1"/>
    </source>
</evidence>
<evidence type="ECO:0000256" key="1">
    <source>
        <dbReference type="SAM" id="MobiDB-lite"/>
    </source>
</evidence>
<keyword evidence="2" id="KW-0808">Transferase</keyword>
<dbReference type="AlphaFoldDB" id="A0A853CJ04"/>
<accession>A0A853CJ04</accession>
<proteinExistence type="predicted"/>